<evidence type="ECO:0000256" key="1">
    <source>
        <dbReference type="SAM" id="MobiDB-lite"/>
    </source>
</evidence>
<evidence type="ECO:0000259" key="3">
    <source>
        <dbReference type="PROSITE" id="PS51212"/>
    </source>
</evidence>
<feature type="compositionally biased region" description="Polar residues" evidence="1">
    <location>
        <begin position="517"/>
        <end position="534"/>
    </location>
</feature>
<dbReference type="Pfam" id="PF01822">
    <property type="entry name" value="WSC"/>
    <property type="match status" value="1"/>
</dbReference>
<dbReference type="EMBL" id="JAWIZZ010000047">
    <property type="protein sequence ID" value="KAK5779094.1"/>
    <property type="molecule type" value="Genomic_DNA"/>
</dbReference>
<evidence type="ECO:0000313" key="5">
    <source>
        <dbReference type="Proteomes" id="UP001306508"/>
    </source>
</evidence>
<feature type="region of interest" description="Disordered" evidence="1">
    <location>
        <begin position="590"/>
        <end position="613"/>
    </location>
</feature>
<feature type="region of interest" description="Disordered" evidence="1">
    <location>
        <begin position="250"/>
        <end position="272"/>
    </location>
</feature>
<feature type="compositionally biased region" description="Polar residues" evidence="1">
    <location>
        <begin position="590"/>
        <end position="606"/>
    </location>
</feature>
<accession>A0AAN7WIX4</accession>
<proteinExistence type="predicted"/>
<dbReference type="SMART" id="SM00321">
    <property type="entry name" value="WSC"/>
    <property type="match status" value="1"/>
</dbReference>
<organism evidence="4 5">
    <name type="scientific">Arxiozyma heterogenica</name>
    <dbReference type="NCBI Taxonomy" id="278026"/>
    <lineage>
        <taxon>Eukaryota</taxon>
        <taxon>Fungi</taxon>
        <taxon>Dikarya</taxon>
        <taxon>Ascomycota</taxon>
        <taxon>Saccharomycotina</taxon>
        <taxon>Saccharomycetes</taxon>
        <taxon>Saccharomycetales</taxon>
        <taxon>Saccharomycetaceae</taxon>
        <taxon>Arxiozyma</taxon>
    </lineage>
</organism>
<dbReference type="Proteomes" id="UP001306508">
    <property type="component" value="Unassembled WGS sequence"/>
</dbReference>
<sequence>MSTRIPLFSNKLSMQNGYSKETTQNMISVIMEYDRLTFQAPPGKLFQLFEDHLGNLKDLNYTCTYNSFYVYLNWDYNLEICQLQDSTLFETKSFLNESSSLSNIKKEEHPPFLMKHPKQPALLIFKKDAMAYVVADYKYIGCYNQDVIQALGLTSKGWYMYQSVSYCQQQCDNSNIVALLNGGDCYCGNSVEQINSILSTSSNAECDISCNGWPYQNCGGVSAIDLYINTAVNIETNSVTATKRTSTLSSTSSSSIITPTTSSTSTSTSSTFSSSTTLIISTINSQTKKSTTSPSTSLIASSSVSIFSPSITSNNNKIQSTTQSLENSLSTSTSKFTSTLTPSTTQTTSSAQVSTPVLTVTKTLSNSNIITTQKISYITSIQYSTDIITQSVISQMGNVQTTIYVTATSIQQITTSTSTLGLSSINKGTTPSHHKLSGGSIAGIVVGVVCGVLLLVGVLFFFFWRRRKPVSDEYTEYKETIQHQPYSFGETEQNATVIPVIPNDLSWMSPKNKHNSDSFSDSSQTEFITSPTSPHLANTVTNTTYNFEQPHYYDRDIFSASSLHNVNEGMLHIVNPDTVSQYNDLNKNQTNISTLDPDSTNTSNELDNFEEKS</sequence>
<dbReference type="AlphaFoldDB" id="A0AAN7WIX4"/>
<feature type="transmembrane region" description="Helical" evidence="2">
    <location>
        <begin position="441"/>
        <end position="464"/>
    </location>
</feature>
<dbReference type="PROSITE" id="PS51212">
    <property type="entry name" value="WSC"/>
    <property type="match status" value="1"/>
</dbReference>
<feature type="region of interest" description="Disordered" evidence="1">
    <location>
        <begin position="512"/>
        <end position="534"/>
    </location>
</feature>
<gene>
    <name evidence="4" type="ORF">RI543_002979</name>
</gene>
<keyword evidence="2" id="KW-0472">Membrane</keyword>
<dbReference type="InterPro" id="IPR002889">
    <property type="entry name" value="WSC_carb-bd"/>
</dbReference>
<evidence type="ECO:0000256" key="2">
    <source>
        <dbReference type="SAM" id="Phobius"/>
    </source>
</evidence>
<keyword evidence="2" id="KW-0812">Transmembrane</keyword>
<reference evidence="5" key="1">
    <citation type="submission" date="2023-07" db="EMBL/GenBank/DDBJ databases">
        <title>A draft genome of Kazachstania heterogenica Y-27499.</title>
        <authorList>
            <person name="Donic C."/>
            <person name="Kralova J.S."/>
            <person name="Fidel L."/>
            <person name="Ben-Dor S."/>
            <person name="Jung S."/>
        </authorList>
    </citation>
    <scope>NUCLEOTIDE SEQUENCE [LARGE SCALE GENOMIC DNA]</scope>
    <source>
        <strain evidence="5">Y27499</strain>
    </source>
</reference>
<comment type="caution">
    <text evidence="4">The sequence shown here is derived from an EMBL/GenBank/DDBJ whole genome shotgun (WGS) entry which is preliminary data.</text>
</comment>
<protein>
    <recommendedName>
        <fullName evidence="3">WSC domain-containing protein</fullName>
    </recommendedName>
</protein>
<name>A0AAN7WIX4_9SACH</name>
<keyword evidence="5" id="KW-1185">Reference proteome</keyword>
<feature type="domain" description="WSC" evidence="3">
    <location>
        <begin position="136"/>
        <end position="230"/>
    </location>
</feature>
<keyword evidence="2" id="KW-1133">Transmembrane helix</keyword>
<evidence type="ECO:0000313" key="4">
    <source>
        <dbReference type="EMBL" id="KAK5779094.1"/>
    </source>
</evidence>